<name>A0A806KPG3_9BACT</name>
<proteinExistence type="predicted"/>
<keyword evidence="1" id="KW-0175">Coiled coil</keyword>
<dbReference type="InterPro" id="IPR058225">
    <property type="entry name" value="FlbB-like"/>
</dbReference>
<evidence type="ECO:0000313" key="2">
    <source>
        <dbReference type="EMBL" id="AGS52599.1"/>
    </source>
</evidence>
<keyword evidence="2" id="KW-0966">Cell projection</keyword>
<feature type="coiled-coil region" evidence="1">
    <location>
        <begin position="86"/>
        <end position="123"/>
    </location>
</feature>
<dbReference type="NCBIfam" id="NF047368">
    <property type="entry name" value="collar_FlbB"/>
    <property type="match status" value="1"/>
</dbReference>
<sequence>MIGRSIVLLLLIGILSVGGIIWFDYLNVIDAKTALAPIYKYIPFVPGEGRSQPQTEPDEFLNLDAERLAAIIERMELKKLEMDTREKDLDDRYGKIEQMAQEIEEQKKALEEMENSIRTGIADAENKDRNVEQNARYLTGMPPQNAVGILAALDDQDAIDVLRKTEEIARAEGTTSVVAYWLSLMEPARAAELQRKMAGRPSSL</sequence>
<dbReference type="EMBL" id="JQ844202">
    <property type="protein sequence ID" value="AGS52599.1"/>
    <property type="molecule type" value="Genomic_DNA"/>
</dbReference>
<accession>A0A806KPG3</accession>
<protein>
    <submittedName>
        <fullName evidence="2">Flagellar protein FlbB</fullName>
    </submittedName>
</protein>
<dbReference type="AlphaFoldDB" id="A0A806KPG3"/>
<keyword evidence="2" id="KW-0282">Flagellum</keyword>
<reference evidence="2" key="1">
    <citation type="submission" date="2012-03" db="EMBL/GenBank/DDBJ databases">
        <title>Functional metagenomics reveals considerable lignocellulase gene clusters in the gut microbiome of a wood-feeding higher termite.</title>
        <authorList>
            <person name="Liu N."/>
        </authorList>
    </citation>
    <scope>NUCLEOTIDE SEQUENCE</scope>
</reference>
<organism evidence="2">
    <name type="scientific">uncultured bacterium contig00042</name>
    <dbReference type="NCBI Taxonomy" id="1181529"/>
    <lineage>
        <taxon>Bacteria</taxon>
        <taxon>environmental samples</taxon>
    </lineage>
</organism>
<keyword evidence="2" id="KW-0969">Cilium</keyword>
<evidence type="ECO:0000256" key="1">
    <source>
        <dbReference type="SAM" id="Coils"/>
    </source>
</evidence>